<gene>
    <name evidence="1" type="ORF">PGLA2088_LOCUS24650</name>
</gene>
<accession>A0A813JVU9</accession>
<comment type="caution">
    <text evidence="1">The sequence shown here is derived from an EMBL/GenBank/DDBJ whole genome shotgun (WGS) entry which is preliminary data.</text>
</comment>
<feature type="non-terminal residue" evidence="1">
    <location>
        <position position="1"/>
    </location>
</feature>
<dbReference type="EMBL" id="CAJNNW010026481">
    <property type="protein sequence ID" value="CAE8685786.1"/>
    <property type="molecule type" value="Genomic_DNA"/>
</dbReference>
<dbReference type="Proteomes" id="UP000626109">
    <property type="component" value="Unassembled WGS sequence"/>
</dbReference>
<sequence>MAAAGLLIFVDVSRDFKVWMDKVNGDTLLWIETGGNYPGNSSGWKPTVTEAAQVFETKEVPESTGASASAGGMDIVPIKGAEAPQAPESRGEYKTWYYAEAIDCELDPS</sequence>
<evidence type="ECO:0000313" key="2">
    <source>
        <dbReference type="Proteomes" id="UP000626109"/>
    </source>
</evidence>
<reference evidence="1" key="1">
    <citation type="submission" date="2021-02" db="EMBL/GenBank/DDBJ databases">
        <authorList>
            <person name="Dougan E. K."/>
            <person name="Rhodes N."/>
            <person name="Thang M."/>
            <person name="Chan C."/>
        </authorList>
    </citation>
    <scope>NUCLEOTIDE SEQUENCE</scope>
</reference>
<evidence type="ECO:0000313" key="1">
    <source>
        <dbReference type="EMBL" id="CAE8685786.1"/>
    </source>
</evidence>
<protein>
    <submittedName>
        <fullName evidence="1">Uncharacterized protein</fullName>
    </submittedName>
</protein>
<organism evidence="1 2">
    <name type="scientific">Polarella glacialis</name>
    <name type="common">Dinoflagellate</name>
    <dbReference type="NCBI Taxonomy" id="89957"/>
    <lineage>
        <taxon>Eukaryota</taxon>
        <taxon>Sar</taxon>
        <taxon>Alveolata</taxon>
        <taxon>Dinophyceae</taxon>
        <taxon>Suessiales</taxon>
        <taxon>Suessiaceae</taxon>
        <taxon>Polarella</taxon>
    </lineage>
</organism>
<name>A0A813JVU9_POLGL</name>
<proteinExistence type="predicted"/>
<dbReference type="AlphaFoldDB" id="A0A813JVU9"/>